<dbReference type="InterPro" id="IPR003385">
    <property type="entry name" value="Glyco_hydro_77"/>
</dbReference>
<protein>
    <recommendedName>
        <fullName evidence="4 10">4-alpha-glucanotransferase</fullName>
        <ecNumber evidence="3 10">2.4.1.25</ecNumber>
    </recommendedName>
    <alternativeName>
        <fullName evidence="8 10">Amylomaltase</fullName>
    </alternativeName>
    <alternativeName>
        <fullName evidence="9 10">Disproportionating enzyme</fullName>
    </alternativeName>
</protein>
<gene>
    <name evidence="11" type="primary">malQ</name>
    <name evidence="11" type="ORF">H5P27_09300</name>
</gene>
<dbReference type="Gene3D" id="3.20.20.80">
    <property type="entry name" value="Glycosidases"/>
    <property type="match status" value="1"/>
</dbReference>
<dbReference type="PANTHER" id="PTHR32438:SF5">
    <property type="entry name" value="4-ALPHA-GLUCANOTRANSFERASE DPE1, CHLOROPLASTIC_AMYLOPLASTIC"/>
    <property type="match status" value="1"/>
</dbReference>
<evidence type="ECO:0000256" key="4">
    <source>
        <dbReference type="ARBA" id="ARBA00020295"/>
    </source>
</evidence>
<dbReference type="Pfam" id="PF02446">
    <property type="entry name" value="Glyco_hydro_77"/>
    <property type="match status" value="1"/>
</dbReference>
<evidence type="ECO:0000313" key="12">
    <source>
        <dbReference type="Proteomes" id="UP000526501"/>
    </source>
</evidence>
<comment type="similarity">
    <text evidence="2 10">Belongs to the disproportionating enzyme family.</text>
</comment>
<comment type="caution">
    <text evidence="11">The sequence shown here is derived from an EMBL/GenBank/DDBJ whole genome shotgun (WGS) entry which is preliminary data.</text>
</comment>
<evidence type="ECO:0000256" key="8">
    <source>
        <dbReference type="ARBA" id="ARBA00031423"/>
    </source>
</evidence>
<evidence type="ECO:0000256" key="3">
    <source>
        <dbReference type="ARBA" id="ARBA00012560"/>
    </source>
</evidence>
<dbReference type="NCBIfam" id="NF011080">
    <property type="entry name" value="PRK14508.1-3"/>
    <property type="match status" value="1"/>
</dbReference>
<evidence type="ECO:0000256" key="5">
    <source>
        <dbReference type="ARBA" id="ARBA00022676"/>
    </source>
</evidence>
<evidence type="ECO:0000256" key="10">
    <source>
        <dbReference type="RuleBase" id="RU361207"/>
    </source>
</evidence>
<evidence type="ECO:0000256" key="7">
    <source>
        <dbReference type="ARBA" id="ARBA00023277"/>
    </source>
</evidence>
<accession>A0A7X1B649</accession>
<evidence type="ECO:0000256" key="2">
    <source>
        <dbReference type="ARBA" id="ARBA00005684"/>
    </source>
</evidence>
<proteinExistence type="inferred from homology"/>
<dbReference type="SUPFAM" id="SSF51445">
    <property type="entry name" value="(Trans)glycosidases"/>
    <property type="match status" value="1"/>
</dbReference>
<name>A0A7X1B649_9BACT</name>
<comment type="catalytic activity">
    <reaction evidence="1 10">
        <text>Transfers a segment of a (1-&gt;4)-alpha-D-glucan to a new position in an acceptor, which may be glucose or a (1-&gt;4)-alpha-D-glucan.</text>
        <dbReference type="EC" id="2.4.1.25"/>
    </reaction>
</comment>
<organism evidence="11 12">
    <name type="scientific">Pelagicoccus albus</name>
    <dbReference type="NCBI Taxonomy" id="415222"/>
    <lineage>
        <taxon>Bacteria</taxon>
        <taxon>Pseudomonadati</taxon>
        <taxon>Verrucomicrobiota</taxon>
        <taxon>Opitutia</taxon>
        <taxon>Puniceicoccales</taxon>
        <taxon>Pelagicoccaceae</taxon>
        <taxon>Pelagicoccus</taxon>
    </lineage>
</organism>
<evidence type="ECO:0000313" key="11">
    <source>
        <dbReference type="EMBL" id="MBC2606242.1"/>
    </source>
</evidence>
<evidence type="ECO:0000256" key="1">
    <source>
        <dbReference type="ARBA" id="ARBA00000439"/>
    </source>
</evidence>
<keyword evidence="7 10" id="KW-0119">Carbohydrate metabolism</keyword>
<dbReference type="EC" id="2.4.1.25" evidence="3 10"/>
<dbReference type="EMBL" id="JACHVC010000008">
    <property type="protein sequence ID" value="MBC2606242.1"/>
    <property type="molecule type" value="Genomic_DNA"/>
</dbReference>
<evidence type="ECO:0000256" key="6">
    <source>
        <dbReference type="ARBA" id="ARBA00022679"/>
    </source>
</evidence>
<keyword evidence="5 10" id="KW-0328">Glycosyltransferase</keyword>
<evidence type="ECO:0000256" key="9">
    <source>
        <dbReference type="ARBA" id="ARBA00031501"/>
    </source>
</evidence>
<sequence>MPQKTPSWLSRRQSGALLHVSSLPSETGIGNLGHGAKQFIDFLAESGFSYWQVCPVGPTGYGDSPYQSFSAFAGNPYFIDLQELVEHGLLKPEEIAPLQELPTDYVDYGKLYYSFWSILAKAHRRFDAETFKLPGGDSFTEFYEKQAYWLDPYTTFMALKGRFGHRSWTEWPLEFKDPDTLTKLQLEPVEQAERSRQAFYQFIFYSQWKALRAYANSKGIQLVGDIPIYVALDSADVWSRRANFRVNADGDLDSVAGVPPDYFSETGQLWGNPLYDWGHLQKNGYRWWIERIQSSLELFDVLRFDHFRGFADFWVVPSHAPDASEGAWEMGPGVSLFEAIEEAIPETKFIAEDLGYINENVFNLREETGYPGMKIMQFGYGHDDNNVNLPHFFAHNQVVYTGTHDNDTTQGWIEGLKGENREKVFDYFDLHEDPSASRIMKAALASVARLVITPVQDFLELESHARMNCPGTSIGNWQWRLSPASFEKLSTETASQLLSLHQRYHRIDDNLQRDYSAPPAESANTAGSHQ</sequence>
<reference evidence="11 12" key="1">
    <citation type="submission" date="2020-07" db="EMBL/GenBank/DDBJ databases">
        <authorList>
            <person name="Feng X."/>
        </authorList>
    </citation>
    <scope>NUCLEOTIDE SEQUENCE [LARGE SCALE GENOMIC DNA]</scope>
    <source>
        <strain evidence="11 12">JCM23202</strain>
    </source>
</reference>
<dbReference type="InterPro" id="IPR017853">
    <property type="entry name" value="GH"/>
</dbReference>
<dbReference type="GO" id="GO:0004134">
    <property type="term" value="F:4-alpha-glucanotransferase activity"/>
    <property type="evidence" value="ECO:0007669"/>
    <property type="project" value="UniProtKB-EC"/>
</dbReference>
<keyword evidence="12" id="KW-1185">Reference proteome</keyword>
<dbReference type="PANTHER" id="PTHR32438">
    <property type="entry name" value="4-ALPHA-GLUCANOTRANSFERASE DPE1, CHLOROPLASTIC/AMYLOPLASTIC"/>
    <property type="match status" value="1"/>
</dbReference>
<dbReference type="RefSeq" id="WP_185660128.1">
    <property type="nucleotide sequence ID" value="NZ_CAWPOO010000008.1"/>
</dbReference>
<keyword evidence="6 10" id="KW-0808">Transferase</keyword>
<dbReference type="GO" id="GO:0005975">
    <property type="term" value="P:carbohydrate metabolic process"/>
    <property type="evidence" value="ECO:0007669"/>
    <property type="project" value="InterPro"/>
</dbReference>
<dbReference type="NCBIfam" id="TIGR00217">
    <property type="entry name" value="malQ"/>
    <property type="match status" value="1"/>
</dbReference>
<dbReference type="AlphaFoldDB" id="A0A7X1B649"/>
<dbReference type="Proteomes" id="UP000526501">
    <property type="component" value="Unassembled WGS sequence"/>
</dbReference>